<dbReference type="Proteomes" id="UP000075221">
    <property type="component" value="Chromosome"/>
</dbReference>
<sequence>MAAEVDLLRAVEAAPMRTVRYQNIASSGTNVWRVLDGLVADGALARLAQGVYTAPPPGRDGRQWTPGLETAGLAIATARHGVRQAILMGVGAARFLGAFPRAIGNTVIAVPAAGRHPVSVRAGTIHFAARDLDRMDAALETTELGHALVTTPAQTLFDLLMRPAQGGEPEVAREAADNLLAQVDPGEFDGLMSSASRLNQSVRRAARVLAGAR</sequence>
<evidence type="ECO:0000313" key="4">
    <source>
        <dbReference type="Proteomes" id="UP000178666"/>
    </source>
</evidence>
<evidence type="ECO:0000313" key="1">
    <source>
        <dbReference type="EMBL" id="AMS05501.1"/>
    </source>
</evidence>
<dbReference type="AlphaFoldDB" id="A0AAC9FC33"/>
<organism evidence="1 3">
    <name type="scientific">Acidipropionibacterium acidipropionici</name>
    <dbReference type="NCBI Taxonomy" id="1748"/>
    <lineage>
        <taxon>Bacteria</taxon>
        <taxon>Bacillati</taxon>
        <taxon>Actinomycetota</taxon>
        <taxon>Actinomycetes</taxon>
        <taxon>Propionibacteriales</taxon>
        <taxon>Propionibacteriaceae</taxon>
        <taxon>Acidipropionibacterium</taxon>
    </lineage>
</organism>
<keyword evidence="4" id="KW-1185">Reference proteome</keyword>
<dbReference type="RefSeq" id="WP_062819586.1">
    <property type="nucleotide sequence ID" value="NZ_CP014352.1"/>
</dbReference>
<reference evidence="1 3" key="2">
    <citation type="submission" date="2016-02" db="EMBL/GenBank/DDBJ databases">
        <title>Complete Genome Sequence of Propionibacterium acidipropionici ATCC 55737.</title>
        <authorList>
            <person name="Luna Flores C.H."/>
            <person name="Nielsen L.K."/>
            <person name="Marcellin E."/>
        </authorList>
    </citation>
    <scope>NUCLEOTIDE SEQUENCE [LARGE SCALE GENOMIC DNA]</scope>
    <source>
        <strain evidence="1 3">ATCC 55737</strain>
    </source>
</reference>
<gene>
    <name evidence="2" type="ORF">A8L58_10090</name>
    <name evidence="1" type="ORF">AXH35_08645</name>
</gene>
<dbReference type="EMBL" id="CP015970">
    <property type="protein sequence ID" value="AOZ46973.1"/>
    <property type="molecule type" value="Genomic_DNA"/>
</dbReference>
<accession>A0AAC9FC33</accession>
<proteinExistence type="predicted"/>
<reference evidence="2 4" key="1">
    <citation type="journal article" date="2016" name="Plant Dis.">
        <title>Improved production of propionic acid using genome shuffling.</title>
        <authorList>
            <person name="Luna-Flores C.H."/>
            <person name="Palfreyman R.W."/>
            <person name="Kromer J.O."/>
            <person name="Nielsen L.K."/>
            <person name="Marcellin E."/>
        </authorList>
    </citation>
    <scope>NUCLEOTIDE SEQUENCE [LARGE SCALE GENOMIC DNA]</scope>
    <source>
        <strain evidence="2 4">F3E8</strain>
    </source>
</reference>
<name>A0AAC9FC33_9ACTN</name>
<evidence type="ECO:0008006" key="5">
    <source>
        <dbReference type="Google" id="ProtNLM"/>
    </source>
</evidence>
<protein>
    <recommendedName>
        <fullName evidence="5">AbiEi antitoxin C-terminal domain-containing protein</fullName>
    </recommendedName>
</protein>
<evidence type="ECO:0000313" key="3">
    <source>
        <dbReference type="Proteomes" id="UP000075221"/>
    </source>
</evidence>
<dbReference type="EMBL" id="CP014352">
    <property type="protein sequence ID" value="AMS05501.1"/>
    <property type="molecule type" value="Genomic_DNA"/>
</dbReference>
<dbReference type="Proteomes" id="UP000178666">
    <property type="component" value="Chromosome"/>
</dbReference>
<evidence type="ECO:0000313" key="2">
    <source>
        <dbReference type="EMBL" id="AOZ46973.1"/>
    </source>
</evidence>